<gene>
    <name evidence="2" type="ORF">BU14_0434s0001</name>
</gene>
<organism evidence="2 3">
    <name type="scientific">Porphyra umbilicalis</name>
    <name type="common">Purple laver</name>
    <name type="synonym">Red alga</name>
    <dbReference type="NCBI Taxonomy" id="2786"/>
    <lineage>
        <taxon>Eukaryota</taxon>
        <taxon>Rhodophyta</taxon>
        <taxon>Bangiophyceae</taxon>
        <taxon>Bangiales</taxon>
        <taxon>Bangiaceae</taxon>
        <taxon>Porphyra</taxon>
    </lineage>
</organism>
<evidence type="ECO:0000313" key="2">
    <source>
        <dbReference type="EMBL" id="OSX72438.1"/>
    </source>
</evidence>
<reference evidence="2 3" key="1">
    <citation type="submission" date="2017-03" db="EMBL/GenBank/DDBJ databases">
        <title>WGS assembly of Porphyra umbilicalis.</title>
        <authorList>
            <person name="Brawley S.H."/>
            <person name="Blouin N.A."/>
            <person name="Ficko-Blean E."/>
            <person name="Wheeler G.L."/>
            <person name="Lohr M."/>
            <person name="Goodson H.V."/>
            <person name="Jenkins J.W."/>
            <person name="Blaby-Haas C.E."/>
            <person name="Helliwell K.E."/>
            <person name="Chan C."/>
            <person name="Marriage T."/>
            <person name="Bhattacharya D."/>
            <person name="Klein A.S."/>
            <person name="Badis Y."/>
            <person name="Brodie J."/>
            <person name="Cao Y."/>
            <person name="Collen J."/>
            <person name="Dittami S.M."/>
            <person name="Gachon C.M."/>
            <person name="Green B.R."/>
            <person name="Karpowicz S."/>
            <person name="Kim J.W."/>
            <person name="Kudahl U."/>
            <person name="Lin S."/>
            <person name="Michel G."/>
            <person name="Mittag M."/>
            <person name="Olson B.J."/>
            <person name="Pangilinan J."/>
            <person name="Peng Y."/>
            <person name="Qiu H."/>
            <person name="Shu S."/>
            <person name="Singer J.T."/>
            <person name="Smith A.G."/>
            <person name="Sprecher B.N."/>
            <person name="Wagner V."/>
            <person name="Wang W."/>
            <person name="Wang Z.-Y."/>
            <person name="Yan J."/>
            <person name="Yarish C."/>
            <person name="Zoeuner-Riek S."/>
            <person name="Zhuang Y."/>
            <person name="Zou Y."/>
            <person name="Lindquist E.A."/>
            <person name="Grimwood J."/>
            <person name="Barry K."/>
            <person name="Rokhsar D.S."/>
            <person name="Schmutz J."/>
            <person name="Stiller J.W."/>
            <person name="Grossman A.R."/>
            <person name="Prochnik S.E."/>
        </authorList>
    </citation>
    <scope>NUCLEOTIDE SEQUENCE [LARGE SCALE GENOMIC DNA]</scope>
    <source>
        <strain evidence="2">4086291</strain>
    </source>
</reference>
<protein>
    <submittedName>
        <fullName evidence="2">Uncharacterized protein</fullName>
    </submittedName>
</protein>
<dbReference type="AlphaFoldDB" id="A0A1X6NUZ5"/>
<sequence>MQSKRSLSTYVRATTLHRCNSSSVPPLAPLLDEHIDKDQFFRYSHPNDSSMATPAFVRGLAFVRGPAFVSGPPLVSGRAALPSARSTTRPARTATRMVAPPLLRGVAAVVVGGAAVALMRLVFKSKKVVKPVTEEEVLAAQSAWSDAIVRISAAQAAGEDFVKVAGTAAAELYGYGDGDVLFKPTKATNNPFRPSAEDAMSYFVGSAAVENIAFDGEDSGFAINGGRGWEKVVFRNHEIKLFGEVAHAMGEYYFKDATNGDVSRVEYTFGYKRCTDGNVRICLHHSSVPFEQKVPAVTGAEVLAAQKLWCDSIVAISKVYSEKGDFVGAAGEAAGKLYGYGHTDVLFKPTKATAHPFRPTAADAMSYFVGAEAMDNPKFEGEDAGFAINGGRGWSDVVFRNHKIDFNGSTAQAMGDYVFTDATSGDKVRVEYTFGYKRCADGKVRICLHHSSVPFEQKVPAVTGAEVLAAQKLWCDSIVAISKVYSEKGDFVGAAGEAAGKLYGYGHTDVLFKPTKATAHPFRPTAADAMSYFVGAEAMDNPKFEGEDAGFAINGGRGWSDVVFRNHKIDFNGSTAQAMGDYVFTDATSGDKVRVEYTFGYKRCADGKVRICLHHSSVPFEQKVPAVTGAEVLAAQKLWCDSIVAISKVYSEKGDFVGAAGEAAGKLYGYGHTDVLFKPTKATAHPFRPTAADAMSYFVGAEAMDNPKFEGEDAGFAINGGRGWSDVVFRNHKIDFNGSTAQAMGDYVFTDATSGDKVRVEYTFGYKRCADGKVRICLHHSSVPFEQKVPAVTGAEVLAAQKLWCDSIVAISKVYSEKGDFVGAAGEAAGKLYGYGHTDVLFKPTKATAHPFRPTAADAMSYFVGAEAMDNPKFEGEDAGFAINGGRGWSDVVFRNHKIDFNGSTAQAMGDYVFTDATSGDKVRVEYTFGYKRCADGKVRICLHHSSVPFEQKVPAVTGAEVLAG</sequence>
<dbReference type="Gene3D" id="3.10.450.50">
    <property type="match status" value="5"/>
</dbReference>
<keyword evidence="1" id="KW-1133">Transmembrane helix</keyword>
<dbReference type="SUPFAM" id="SSF54427">
    <property type="entry name" value="NTF2-like"/>
    <property type="match status" value="4"/>
</dbReference>
<accession>A0A1X6NUZ5</accession>
<evidence type="ECO:0000313" key="3">
    <source>
        <dbReference type="Proteomes" id="UP000218209"/>
    </source>
</evidence>
<feature type="transmembrane region" description="Helical" evidence="1">
    <location>
        <begin position="102"/>
        <end position="123"/>
    </location>
</feature>
<keyword evidence="1" id="KW-0812">Transmembrane</keyword>
<dbReference type="EMBL" id="KV919061">
    <property type="protein sequence ID" value="OSX72438.1"/>
    <property type="molecule type" value="Genomic_DNA"/>
</dbReference>
<name>A0A1X6NUZ5_PORUM</name>
<dbReference type="Proteomes" id="UP000218209">
    <property type="component" value="Unassembled WGS sequence"/>
</dbReference>
<keyword evidence="1" id="KW-0472">Membrane</keyword>
<keyword evidence="3" id="KW-1185">Reference proteome</keyword>
<dbReference type="InterPro" id="IPR032710">
    <property type="entry name" value="NTF2-like_dom_sf"/>
</dbReference>
<dbReference type="OrthoDB" id="10262747at2759"/>
<evidence type="ECO:0000256" key="1">
    <source>
        <dbReference type="SAM" id="Phobius"/>
    </source>
</evidence>
<proteinExistence type="predicted"/>